<dbReference type="InterPro" id="IPR001623">
    <property type="entry name" value="DnaJ_domain"/>
</dbReference>
<evidence type="ECO:0000256" key="5">
    <source>
        <dbReference type="ARBA" id="ARBA00022833"/>
    </source>
</evidence>
<dbReference type="UniPathway" id="UPA00559"/>
<evidence type="ECO:0000256" key="3">
    <source>
        <dbReference type="ARBA" id="ARBA00021797"/>
    </source>
</evidence>
<name>G8BQ08_TETPH</name>
<dbReference type="GeneID" id="11535176"/>
<dbReference type="Pfam" id="PF05207">
    <property type="entry name" value="Zn_ribbon_CSL"/>
    <property type="match status" value="1"/>
</dbReference>
<evidence type="ECO:0000313" key="9">
    <source>
        <dbReference type="EMBL" id="CCE62089.1"/>
    </source>
</evidence>
<evidence type="ECO:0000256" key="6">
    <source>
        <dbReference type="ARBA" id="ARBA00023004"/>
    </source>
</evidence>
<comment type="similarity">
    <text evidence="2">Belongs to the DPH4 family.</text>
</comment>
<dbReference type="OMA" id="IIGCRGC"/>
<dbReference type="PROSITE" id="PS51074">
    <property type="entry name" value="DPH_MB"/>
    <property type="match status" value="1"/>
</dbReference>
<dbReference type="Gene3D" id="1.10.287.110">
    <property type="entry name" value="DnaJ domain"/>
    <property type="match status" value="1"/>
</dbReference>
<dbReference type="AlphaFoldDB" id="G8BQ08"/>
<evidence type="ECO:0000313" key="10">
    <source>
        <dbReference type="Proteomes" id="UP000005666"/>
    </source>
</evidence>
<evidence type="ECO:0000256" key="2">
    <source>
        <dbReference type="ARBA" id="ARBA00006169"/>
    </source>
</evidence>
<dbReference type="SUPFAM" id="SSF46565">
    <property type="entry name" value="Chaperone J-domain"/>
    <property type="match status" value="1"/>
</dbReference>
<evidence type="ECO:0000259" key="7">
    <source>
        <dbReference type="PROSITE" id="PS50076"/>
    </source>
</evidence>
<evidence type="ECO:0000256" key="4">
    <source>
        <dbReference type="ARBA" id="ARBA00022723"/>
    </source>
</evidence>
<organism evidence="9 10">
    <name type="scientific">Tetrapisispora phaffii (strain ATCC 24235 / CBS 4417 / NBRC 1672 / NRRL Y-8282 / UCD 70-5)</name>
    <name type="common">Yeast</name>
    <name type="synonym">Fabospora phaffii</name>
    <dbReference type="NCBI Taxonomy" id="1071381"/>
    <lineage>
        <taxon>Eukaryota</taxon>
        <taxon>Fungi</taxon>
        <taxon>Dikarya</taxon>
        <taxon>Ascomycota</taxon>
        <taxon>Saccharomycotina</taxon>
        <taxon>Saccharomycetes</taxon>
        <taxon>Saccharomycetales</taxon>
        <taxon>Saccharomycetaceae</taxon>
        <taxon>Tetrapisispora</taxon>
    </lineage>
</organism>
<dbReference type="eggNOG" id="KOG0714">
    <property type="taxonomic scope" value="Eukaryota"/>
</dbReference>
<feature type="domain" description="DPH-type MB" evidence="8">
    <location>
        <begin position="91"/>
        <end position="161"/>
    </location>
</feature>
<dbReference type="KEGG" id="tpf:TPHA_0B04190"/>
<keyword evidence="6" id="KW-0408">Iron</keyword>
<dbReference type="HOGENOM" id="CLU_017633_7_0_1"/>
<dbReference type="PRINTS" id="PR00625">
    <property type="entry name" value="JDOMAIN"/>
</dbReference>
<dbReference type="GO" id="GO:0017183">
    <property type="term" value="P:protein histidyl modification to diphthamide"/>
    <property type="evidence" value="ECO:0007669"/>
    <property type="project" value="UniProtKB-UniPathway"/>
</dbReference>
<gene>
    <name evidence="9" type="primary">TPHA0B04190</name>
    <name evidence="9" type="ordered locus">TPHA_0B04190</name>
</gene>
<dbReference type="InterPro" id="IPR036671">
    <property type="entry name" value="DPH_MB_sf"/>
</dbReference>
<dbReference type="PANTHER" id="PTHR45255">
    <property type="entry name" value="DNAJ HOMOLOG SUBFAMILY C MEMBER 24"/>
    <property type="match status" value="1"/>
</dbReference>
<dbReference type="GO" id="GO:0008198">
    <property type="term" value="F:ferrous iron binding"/>
    <property type="evidence" value="ECO:0007669"/>
    <property type="project" value="EnsemblFungi"/>
</dbReference>
<dbReference type="Pfam" id="PF00226">
    <property type="entry name" value="DnaJ"/>
    <property type="match status" value="1"/>
</dbReference>
<dbReference type="GO" id="GO:0001671">
    <property type="term" value="F:ATPase activator activity"/>
    <property type="evidence" value="ECO:0007669"/>
    <property type="project" value="TreeGrafter"/>
</dbReference>
<dbReference type="InterPro" id="IPR007872">
    <property type="entry name" value="DPH_MB_dom"/>
</dbReference>
<reference evidence="9 10" key="1">
    <citation type="journal article" date="2011" name="Proc. Natl. Acad. Sci. U.S.A.">
        <title>Evolutionary erosion of yeast sex chromosomes by mating-type switching accidents.</title>
        <authorList>
            <person name="Gordon J.L."/>
            <person name="Armisen D."/>
            <person name="Proux-Wera E."/>
            <person name="Oheigeartaigh S.S."/>
            <person name="Byrne K.P."/>
            <person name="Wolfe K.H."/>
        </authorList>
    </citation>
    <scope>NUCLEOTIDE SEQUENCE [LARGE SCALE GENOMIC DNA]</scope>
    <source>
        <strain evidence="10">ATCC 24235 / CBS 4417 / NBRC 1672 / NRRL Y-8282 / UCD 70-5</strain>
    </source>
</reference>
<dbReference type="PANTHER" id="PTHR45255:SF1">
    <property type="entry name" value="DNAJ HOMOLOG SUBFAMILY C MEMBER 24"/>
    <property type="match status" value="1"/>
</dbReference>
<evidence type="ECO:0000256" key="1">
    <source>
        <dbReference type="ARBA" id="ARBA00003474"/>
    </source>
</evidence>
<dbReference type="SUPFAM" id="SSF144217">
    <property type="entry name" value="CSL zinc finger"/>
    <property type="match status" value="1"/>
</dbReference>
<protein>
    <recommendedName>
        <fullName evidence="3">Diphthamide biosynthesis protein 4</fullName>
    </recommendedName>
</protein>
<sequence>MTGYTLRVSHYEVLGVTTDSTLMDIKRAYKEKLLNVHPDKNKGQAPKSNTYSVNQIQEAYGVLAEQTLRTQYDASLELIQKANGFYNNGEGLDEYSLDGFRFNEETLLYSIDCPRCKTKDGMHISEKLLERHVDENDLSDDGYLVLIQCVSCSLWIKVNFEQGETDEE</sequence>
<keyword evidence="5" id="KW-0862">Zinc</keyword>
<dbReference type="EMBL" id="HE612857">
    <property type="protein sequence ID" value="CCE62089.1"/>
    <property type="molecule type" value="Genomic_DNA"/>
</dbReference>
<dbReference type="Gene3D" id="3.10.660.10">
    <property type="entry name" value="DPH Zinc finger"/>
    <property type="match status" value="1"/>
</dbReference>
<dbReference type="InterPro" id="IPR036869">
    <property type="entry name" value="J_dom_sf"/>
</dbReference>
<dbReference type="RefSeq" id="XP_003684523.1">
    <property type="nucleotide sequence ID" value="XM_003684475.1"/>
</dbReference>
<dbReference type="CDD" id="cd06257">
    <property type="entry name" value="DnaJ"/>
    <property type="match status" value="1"/>
</dbReference>
<keyword evidence="4" id="KW-0479">Metal-binding</keyword>
<dbReference type="SMART" id="SM00271">
    <property type="entry name" value="DnaJ"/>
    <property type="match status" value="1"/>
</dbReference>
<proteinExistence type="inferred from homology"/>
<dbReference type="OrthoDB" id="445556at2759"/>
<accession>G8BQ08</accession>
<comment type="function">
    <text evidence="1">Required for the first step of diphthamide biosynthesis, the transfer of 3-amino-3-carboxypropyl from S-adenosyl-L-methionine to a histidine residue. Diphthamide is a post-translational modification of histidine which occurs in elongation factor 2.</text>
</comment>
<feature type="domain" description="J" evidence="7">
    <location>
        <begin position="9"/>
        <end position="76"/>
    </location>
</feature>
<dbReference type="STRING" id="1071381.G8BQ08"/>
<keyword evidence="10" id="KW-1185">Reference proteome</keyword>
<dbReference type="PROSITE" id="PS50076">
    <property type="entry name" value="DNAJ_2"/>
    <property type="match status" value="1"/>
</dbReference>
<evidence type="ECO:0000259" key="8">
    <source>
        <dbReference type="PROSITE" id="PS51074"/>
    </source>
</evidence>
<dbReference type="Proteomes" id="UP000005666">
    <property type="component" value="Chromosome 2"/>
</dbReference>